<dbReference type="PATRIC" id="fig|914150.5.peg.794"/>
<dbReference type="OrthoDB" id="9800643at2"/>
<dbReference type="HOGENOM" id="CLU_018398_5_1_6"/>
<feature type="domain" description="Methyltransferase small" evidence="5">
    <location>
        <begin position="134"/>
        <end position="216"/>
    </location>
</feature>
<sequence>MNEQDIYQQAEQELSSIADFVRFAATQFHQSDLYFGHGTDNPWDEAVAVVLQMLDLPADYPQSMLGAQVLTEEKKHLIHAIKTRVSERKPLAFITNKAYFAGLEFFVDERVLVPRSPIAELIHNDFYPWLEADNPKVLDLCCGSGCIGLATAAYIDDAEVVMSDISEDALTVAEINIERLGLYHKARAVQSDLFDGLEGEQFDLIVSNPPYVDAEDLADMPQEYHHEPEIGLGSGLDGLDITRQILENAAHYLSDQGVLIVEVGNSWPALEESFPEVEFNWIEFEQGGDGVFVLTKKQLLEYFS</sequence>
<dbReference type="InterPro" id="IPR004556">
    <property type="entry name" value="HemK-like"/>
</dbReference>
<dbReference type="HAMAP" id="MF_02125">
    <property type="entry name" value="L3_methyltr_PrmB"/>
    <property type="match status" value="1"/>
</dbReference>
<evidence type="ECO:0000256" key="4">
    <source>
        <dbReference type="HAMAP-Rule" id="MF_02125"/>
    </source>
</evidence>
<dbReference type="NCBIfam" id="TIGR00536">
    <property type="entry name" value="hemK_fam"/>
    <property type="match status" value="1"/>
</dbReference>
<dbReference type="CDD" id="cd02440">
    <property type="entry name" value="AdoMet_MTases"/>
    <property type="match status" value="1"/>
</dbReference>
<dbReference type="GO" id="GO:0032259">
    <property type="term" value="P:methylation"/>
    <property type="evidence" value="ECO:0007669"/>
    <property type="project" value="UniProtKB-KW"/>
</dbReference>
<dbReference type="InterPro" id="IPR002052">
    <property type="entry name" value="DNA_methylase_N6_adenine_CS"/>
</dbReference>
<protein>
    <recommendedName>
        <fullName evidence="4">Ribosomal protein uL3 glutamine methyltransferase</fullName>
        <shortName evidence="4">uL3 MTase</shortName>
        <ecNumber evidence="4">2.1.1.298</ecNumber>
    </recommendedName>
    <alternativeName>
        <fullName evidence="4">N5-glutamine methyltransferase PrmB</fullName>
    </alternativeName>
</protein>
<evidence type="ECO:0000313" key="6">
    <source>
        <dbReference type="EMBL" id="AKE51755.1"/>
    </source>
</evidence>
<dbReference type="SUPFAM" id="SSF53335">
    <property type="entry name" value="S-adenosyl-L-methionine-dependent methyltransferases"/>
    <property type="match status" value="1"/>
</dbReference>
<name>A0A0F6TPX5_9GAMM</name>
<dbReference type="GO" id="GO:0005840">
    <property type="term" value="C:ribosome"/>
    <property type="evidence" value="ECO:0007669"/>
    <property type="project" value="UniProtKB-KW"/>
</dbReference>
<comment type="function">
    <text evidence="4">Methylates ribosomal protein uL3 on a specific glutamine residue.</text>
</comment>
<keyword evidence="3 4" id="KW-0949">S-adenosyl-L-methionine</keyword>
<evidence type="ECO:0000313" key="7">
    <source>
        <dbReference type="Proteomes" id="UP000034071"/>
    </source>
</evidence>
<evidence type="ECO:0000256" key="1">
    <source>
        <dbReference type="ARBA" id="ARBA00022603"/>
    </source>
</evidence>
<keyword evidence="6" id="KW-0687">Ribonucleoprotein</keyword>
<dbReference type="InterPro" id="IPR017127">
    <property type="entry name" value="Ribosome_uL3_MTase"/>
</dbReference>
<evidence type="ECO:0000256" key="3">
    <source>
        <dbReference type="ARBA" id="ARBA00022691"/>
    </source>
</evidence>
<keyword evidence="7" id="KW-1185">Reference proteome</keyword>
<comment type="similarity">
    <text evidence="4">Belongs to the protein N5-glutamine methyltransferase family. PrmB subfamily.</text>
</comment>
<dbReference type="NCBIfam" id="TIGR03533">
    <property type="entry name" value="L3_gln_methyl"/>
    <property type="match status" value="1"/>
</dbReference>
<evidence type="ECO:0000256" key="2">
    <source>
        <dbReference type="ARBA" id="ARBA00022679"/>
    </source>
</evidence>
<dbReference type="GO" id="GO:0003676">
    <property type="term" value="F:nucleic acid binding"/>
    <property type="evidence" value="ECO:0007669"/>
    <property type="project" value="InterPro"/>
</dbReference>
<dbReference type="Gene3D" id="3.40.50.150">
    <property type="entry name" value="Vaccinia Virus protein VP39"/>
    <property type="match status" value="1"/>
</dbReference>
<dbReference type="GO" id="GO:0036009">
    <property type="term" value="F:protein-glutamine N-methyltransferase activity"/>
    <property type="evidence" value="ECO:0007669"/>
    <property type="project" value="UniProtKB-UniRule"/>
</dbReference>
<proteinExistence type="inferred from homology"/>
<dbReference type="EMBL" id="CP010975">
    <property type="protein sequence ID" value="AKE51755.1"/>
    <property type="molecule type" value="Genomic_DNA"/>
</dbReference>
<dbReference type="Pfam" id="PF05175">
    <property type="entry name" value="MTS"/>
    <property type="match status" value="1"/>
</dbReference>
<gene>
    <name evidence="4" type="primary">prmB</name>
    <name evidence="6" type="ORF">TQ33_0782</name>
</gene>
<dbReference type="STRING" id="914150.TQ33_0782"/>
<dbReference type="Gene3D" id="1.10.8.10">
    <property type="entry name" value="DNA helicase RuvA subunit, C-terminal domain"/>
    <property type="match status" value="1"/>
</dbReference>
<dbReference type="RefSeq" id="WP_046560903.1">
    <property type="nucleotide sequence ID" value="NZ_CP010975.1"/>
</dbReference>
<dbReference type="FunFam" id="3.40.50.150:FF:000042">
    <property type="entry name" value="50S ribosomal protein L3 glutamine methyltransferase"/>
    <property type="match status" value="1"/>
</dbReference>
<dbReference type="PROSITE" id="PS00092">
    <property type="entry name" value="N6_MTASE"/>
    <property type="match status" value="1"/>
</dbReference>
<dbReference type="PANTHER" id="PTHR47806">
    <property type="entry name" value="50S RIBOSOMAL PROTEIN L3 GLUTAMINE METHYLTRANSFERASE"/>
    <property type="match status" value="1"/>
</dbReference>
<dbReference type="InterPro" id="IPR007848">
    <property type="entry name" value="Small_mtfrase_dom"/>
</dbReference>
<keyword evidence="6" id="KW-0689">Ribosomal protein</keyword>
<organism evidence="6 7">
    <name type="scientific">Kangiella geojedonensis</name>
    <dbReference type="NCBI Taxonomy" id="914150"/>
    <lineage>
        <taxon>Bacteria</taxon>
        <taxon>Pseudomonadati</taxon>
        <taxon>Pseudomonadota</taxon>
        <taxon>Gammaproteobacteria</taxon>
        <taxon>Kangiellales</taxon>
        <taxon>Kangiellaceae</taxon>
        <taxon>Kangiella</taxon>
    </lineage>
</organism>
<dbReference type="KEGG" id="kge:TQ33_0782"/>
<keyword evidence="1 4" id="KW-0489">Methyltransferase</keyword>
<accession>A0A0F6TPX5</accession>
<keyword evidence="2 4" id="KW-0808">Transferase</keyword>
<evidence type="ECO:0000259" key="5">
    <source>
        <dbReference type="Pfam" id="PF05175"/>
    </source>
</evidence>
<dbReference type="PANTHER" id="PTHR47806:SF1">
    <property type="entry name" value="RIBOSOMAL PROTEIN UL3 GLUTAMINE METHYLTRANSFERASE"/>
    <property type="match status" value="1"/>
</dbReference>
<dbReference type="InterPro" id="IPR029063">
    <property type="entry name" value="SAM-dependent_MTases_sf"/>
</dbReference>
<dbReference type="PIRSF" id="PIRSF037167">
    <property type="entry name" value="Mtase_YfcB_prd"/>
    <property type="match status" value="1"/>
</dbReference>
<comment type="catalytic activity">
    <reaction evidence="4">
        <text>L-glutaminyl-[ribosomal protein uL3] + S-adenosyl-L-methionine = N(5)-methyl-L-glutaminyl-[ribosomal protein uL3] + S-adenosyl-L-homocysteine + H(+)</text>
        <dbReference type="Rhea" id="RHEA:45020"/>
        <dbReference type="Rhea" id="RHEA-COMP:11063"/>
        <dbReference type="Rhea" id="RHEA-COMP:11064"/>
        <dbReference type="ChEBI" id="CHEBI:15378"/>
        <dbReference type="ChEBI" id="CHEBI:30011"/>
        <dbReference type="ChEBI" id="CHEBI:57856"/>
        <dbReference type="ChEBI" id="CHEBI:59789"/>
        <dbReference type="ChEBI" id="CHEBI:61891"/>
        <dbReference type="EC" id="2.1.1.298"/>
    </reaction>
</comment>
<dbReference type="AlphaFoldDB" id="A0A0F6TPX5"/>
<dbReference type="EC" id="2.1.1.298" evidence="4"/>
<dbReference type="GO" id="GO:0005829">
    <property type="term" value="C:cytosol"/>
    <property type="evidence" value="ECO:0007669"/>
    <property type="project" value="TreeGrafter"/>
</dbReference>
<dbReference type="Proteomes" id="UP000034071">
    <property type="component" value="Chromosome"/>
</dbReference>
<reference evidence="6 7" key="1">
    <citation type="submission" date="2015-02" db="EMBL/GenBank/DDBJ databases">
        <title>Complete genome sequence of Kangiella geojedonensis strain YCS-5T.</title>
        <authorList>
            <person name="Kim K.M."/>
        </authorList>
    </citation>
    <scope>NUCLEOTIDE SEQUENCE [LARGE SCALE GENOMIC DNA]</scope>
    <source>
        <strain evidence="6 7">YCS-5</strain>
    </source>
</reference>